<comment type="caution">
    <text evidence="10">The sequence shown here is derived from an EMBL/GenBank/DDBJ whole genome shotgun (WGS) entry which is preliminary data.</text>
</comment>
<feature type="DNA-binding region" description="OmpR/PhoB-type" evidence="7">
    <location>
        <begin position="132"/>
        <end position="229"/>
    </location>
</feature>
<evidence type="ECO:0000256" key="1">
    <source>
        <dbReference type="ARBA" id="ARBA00022553"/>
    </source>
</evidence>
<evidence type="ECO:0000256" key="7">
    <source>
        <dbReference type="PROSITE-ProRule" id="PRU01091"/>
    </source>
</evidence>
<gene>
    <name evidence="10" type="ORF">C7K55_12145</name>
</gene>
<dbReference type="SUPFAM" id="SSF46894">
    <property type="entry name" value="C-terminal effector domain of the bipartite response regulators"/>
    <property type="match status" value="1"/>
</dbReference>
<dbReference type="OrthoDB" id="550554at2"/>
<dbReference type="GO" id="GO:0000156">
    <property type="term" value="F:phosphorelay response regulator activity"/>
    <property type="evidence" value="ECO:0007669"/>
    <property type="project" value="TreeGrafter"/>
</dbReference>
<evidence type="ECO:0000259" key="8">
    <source>
        <dbReference type="PROSITE" id="PS50110"/>
    </source>
</evidence>
<dbReference type="InterPro" id="IPR001789">
    <property type="entry name" value="Sig_transdc_resp-reg_receiver"/>
</dbReference>
<dbReference type="Proteomes" id="UP000243002">
    <property type="component" value="Unassembled WGS sequence"/>
</dbReference>
<keyword evidence="2" id="KW-0902">Two-component regulatory system</keyword>
<evidence type="ECO:0000256" key="3">
    <source>
        <dbReference type="ARBA" id="ARBA00023015"/>
    </source>
</evidence>
<evidence type="ECO:0000313" key="11">
    <source>
        <dbReference type="Proteomes" id="UP000243002"/>
    </source>
</evidence>
<evidence type="ECO:0000313" key="10">
    <source>
        <dbReference type="EMBL" id="PSJ03666.1"/>
    </source>
</evidence>
<organism evidence="10 11">
    <name type="scientific">Cyanobium usitatum str. Tous</name>
    <dbReference type="NCBI Taxonomy" id="2116684"/>
    <lineage>
        <taxon>Bacteria</taxon>
        <taxon>Bacillati</taxon>
        <taxon>Cyanobacteriota</taxon>
        <taxon>Cyanophyceae</taxon>
        <taxon>Synechococcales</taxon>
        <taxon>Prochlorococcaceae</taxon>
        <taxon>Cyanobium</taxon>
    </lineage>
</organism>
<evidence type="ECO:0000256" key="6">
    <source>
        <dbReference type="PROSITE-ProRule" id="PRU00169"/>
    </source>
</evidence>
<dbReference type="InterPro" id="IPR011006">
    <property type="entry name" value="CheY-like_superfamily"/>
</dbReference>
<proteinExistence type="predicted"/>
<accession>A0A2P7MR40</accession>
<evidence type="ECO:0000256" key="4">
    <source>
        <dbReference type="ARBA" id="ARBA00023125"/>
    </source>
</evidence>
<dbReference type="AlphaFoldDB" id="A0A2P7MR40"/>
<dbReference type="Pfam" id="PF00486">
    <property type="entry name" value="Trans_reg_C"/>
    <property type="match status" value="1"/>
</dbReference>
<sequence>MPPTARLLLVDPDRRSSDLLTKHLQVHGFAISAVASTDAAQQQLPAAAPQMLLISDALPDSAALVFTRQLRAAANAIPLVLLLSFDHYSSRVAALEAGADDVLSRPFAIEELIARLRALLRRSRMGLNHVDGTELHYRDLTVNTDSRQVSRAATPVKLTVKEYDLLLHLLQHSEQVLSRKDILLAVWGDSWVGDDNLLDVYIRYLRKKLERPDLEPLIHTVRGVGFMLN</sequence>
<dbReference type="Gene3D" id="1.10.10.10">
    <property type="entry name" value="Winged helix-like DNA-binding domain superfamily/Winged helix DNA-binding domain"/>
    <property type="match status" value="1"/>
</dbReference>
<evidence type="ECO:0000256" key="5">
    <source>
        <dbReference type="ARBA" id="ARBA00023163"/>
    </source>
</evidence>
<evidence type="ECO:0000256" key="2">
    <source>
        <dbReference type="ARBA" id="ARBA00023012"/>
    </source>
</evidence>
<dbReference type="InterPro" id="IPR001867">
    <property type="entry name" value="OmpR/PhoB-type_DNA-bd"/>
</dbReference>
<keyword evidence="5" id="KW-0804">Transcription</keyword>
<feature type="domain" description="Response regulatory" evidence="8">
    <location>
        <begin position="6"/>
        <end position="120"/>
    </location>
</feature>
<keyword evidence="1" id="KW-0597">Phosphoprotein</keyword>
<dbReference type="SMART" id="SM00862">
    <property type="entry name" value="Trans_reg_C"/>
    <property type="match status" value="1"/>
</dbReference>
<dbReference type="CDD" id="cd00383">
    <property type="entry name" value="trans_reg_C"/>
    <property type="match status" value="1"/>
</dbReference>
<dbReference type="SUPFAM" id="SSF52172">
    <property type="entry name" value="CheY-like"/>
    <property type="match status" value="1"/>
</dbReference>
<name>A0A2P7MR40_9CYAN</name>
<dbReference type="InterPro" id="IPR016032">
    <property type="entry name" value="Sig_transdc_resp-reg_C-effctor"/>
</dbReference>
<reference evidence="10 11" key="1">
    <citation type="journal article" date="2018" name="Environ. Microbiol.">
        <title>Ecological and genomic features of two widespread freshwater picocyanobacteria.</title>
        <authorList>
            <person name="Cabello-Yeves P.J."/>
            <person name="Picazo A."/>
            <person name="Camacho A."/>
            <person name="Callieri C."/>
            <person name="Rosselli R."/>
            <person name="Roda-Garcia J.J."/>
            <person name="Coutinho F.H."/>
            <person name="Rodriguez-Valera F."/>
        </authorList>
    </citation>
    <scope>NUCLEOTIDE SEQUENCE [LARGE SCALE GENOMIC DNA]</scope>
    <source>
        <strain evidence="10 11">Tous</strain>
    </source>
</reference>
<dbReference type="InterPro" id="IPR036388">
    <property type="entry name" value="WH-like_DNA-bd_sf"/>
</dbReference>
<comment type="caution">
    <text evidence="6">Lacks conserved residue(s) required for the propagation of feature annotation.</text>
</comment>
<dbReference type="PROSITE" id="PS51755">
    <property type="entry name" value="OMPR_PHOB"/>
    <property type="match status" value="1"/>
</dbReference>
<keyword evidence="11" id="KW-1185">Reference proteome</keyword>
<dbReference type="PANTHER" id="PTHR48111">
    <property type="entry name" value="REGULATOR OF RPOS"/>
    <property type="match status" value="1"/>
</dbReference>
<keyword evidence="4 7" id="KW-0238">DNA-binding</keyword>
<dbReference type="PANTHER" id="PTHR48111:SF22">
    <property type="entry name" value="REGULATOR OF RPOS"/>
    <property type="match status" value="1"/>
</dbReference>
<dbReference type="GO" id="GO:0000976">
    <property type="term" value="F:transcription cis-regulatory region binding"/>
    <property type="evidence" value="ECO:0007669"/>
    <property type="project" value="TreeGrafter"/>
</dbReference>
<dbReference type="PROSITE" id="PS50110">
    <property type="entry name" value="RESPONSE_REGULATORY"/>
    <property type="match status" value="1"/>
</dbReference>
<dbReference type="Gene3D" id="3.40.50.2300">
    <property type="match status" value="1"/>
</dbReference>
<dbReference type="InterPro" id="IPR039420">
    <property type="entry name" value="WalR-like"/>
</dbReference>
<keyword evidence="3" id="KW-0805">Transcription regulation</keyword>
<evidence type="ECO:0000259" key="9">
    <source>
        <dbReference type="PROSITE" id="PS51755"/>
    </source>
</evidence>
<dbReference type="EMBL" id="PXXO01000018">
    <property type="protein sequence ID" value="PSJ03666.1"/>
    <property type="molecule type" value="Genomic_DNA"/>
</dbReference>
<dbReference type="GO" id="GO:0032993">
    <property type="term" value="C:protein-DNA complex"/>
    <property type="evidence" value="ECO:0007669"/>
    <property type="project" value="TreeGrafter"/>
</dbReference>
<feature type="domain" description="OmpR/PhoB-type" evidence="9">
    <location>
        <begin position="132"/>
        <end position="229"/>
    </location>
</feature>
<dbReference type="GO" id="GO:0006355">
    <property type="term" value="P:regulation of DNA-templated transcription"/>
    <property type="evidence" value="ECO:0007669"/>
    <property type="project" value="InterPro"/>
</dbReference>
<dbReference type="GO" id="GO:0005829">
    <property type="term" value="C:cytosol"/>
    <property type="evidence" value="ECO:0007669"/>
    <property type="project" value="TreeGrafter"/>
</dbReference>
<dbReference type="RefSeq" id="WP_106632996.1">
    <property type="nucleotide sequence ID" value="NZ_PXXO01000018.1"/>
</dbReference>
<dbReference type="SMART" id="SM00448">
    <property type="entry name" value="REC"/>
    <property type="match status" value="1"/>
</dbReference>
<dbReference type="Pfam" id="PF00072">
    <property type="entry name" value="Response_reg"/>
    <property type="match status" value="1"/>
</dbReference>
<protein>
    <submittedName>
        <fullName evidence="10">DNA-binding response regulator</fullName>
    </submittedName>
</protein>